<name>A0A3B0TY57_9ZZZZ</name>
<accession>A0A3B0TY57</accession>
<sequence length="35" mass="4044">EKILNNRPRKRYGYLTSNEVFVNAINNNGVVAFMT</sequence>
<evidence type="ECO:0000313" key="1">
    <source>
        <dbReference type="EMBL" id="VAW12036.1"/>
    </source>
</evidence>
<protein>
    <submittedName>
        <fullName evidence="1">Uncharacterized protein</fullName>
    </submittedName>
</protein>
<dbReference type="AlphaFoldDB" id="A0A3B0TY57"/>
<reference evidence="1" key="1">
    <citation type="submission" date="2018-06" db="EMBL/GenBank/DDBJ databases">
        <authorList>
            <person name="Zhirakovskaya E."/>
        </authorList>
    </citation>
    <scope>NUCLEOTIDE SEQUENCE</scope>
</reference>
<organism evidence="1">
    <name type="scientific">hydrothermal vent metagenome</name>
    <dbReference type="NCBI Taxonomy" id="652676"/>
    <lineage>
        <taxon>unclassified sequences</taxon>
        <taxon>metagenomes</taxon>
        <taxon>ecological metagenomes</taxon>
    </lineage>
</organism>
<proteinExistence type="predicted"/>
<feature type="non-terminal residue" evidence="1">
    <location>
        <position position="1"/>
    </location>
</feature>
<gene>
    <name evidence="1" type="ORF">MNBD_BACTEROID03-1535</name>
</gene>
<dbReference type="EMBL" id="UOEL01000078">
    <property type="protein sequence ID" value="VAW12036.1"/>
    <property type="molecule type" value="Genomic_DNA"/>
</dbReference>